<sequence length="170" mass="18785">MPRRMILFLAMVVALLVLGVPLFAGGLKVELMEPWNGRRIPEGQQCRLFGGDGWTPPMQVGNIPPGTVWIVAHFNNKSYKPLSREGGLGQIAWPAKWPVTYLYPIPGMAGLPKWGAFVVRPARTLEGYASPGYLPPCSGGQRHKYSVDIMAVDENGEVLARRRNVKLGKY</sequence>
<comment type="caution">
    <text evidence="1">The sequence shown here is derived from an EMBL/GenBank/DDBJ whole genome shotgun (WGS) entry which is preliminary data.</text>
</comment>
<dbReference type="InterPro" id="IPR036610">
    <property type="entry name" value="PEBP-like_sf"/>
</dbReference>
<organism evidence="1 2">
    <name type="scientific">Marinibacterium profundimaris</name>
    <dbReference type="NCBI Taxonomy" id="1679460"/>
    <lineage>
        <taxon>Bacteria</taxon>
        <taxon>Pseudomonadati</taxon>
        <taxon>Pseudomonadota</taxon>
        <taxon>Alphaproteobacteria</taxon>
        <taxon>Rhodobacterales</taxon>
        <taxon>Paracoccaceae</taxon>
        <taxon>Marinibacterium</taxon>
    </lineage>
</organism>
<protein>
    <recommendedName>
        <fullName evidence="3">Kinase inhibitor</fullName>
    </recommendedName>
</protein>
<dbReference type="EMBL" id="AQQR01000006">
    <property type="protein sequence ID" value="OWU72622.1"/>
    <property type="molecule type" value="Genomic_DNA"/>
</dbReference>
<dbReference type="RefSeq" id="WP_233152181.1">
    <property type="nucleotide sequence ID" value="NZ_AQQR01000006.1"/>
</dbReference>
<keyword evidence="2" id="KW-1185">Reference proteome</keyword>
<dbReference type="Proteomes" id="UP000215377">
    <property type="component" value="Unassembled WGS sequence"/>
</dbReference>
<evidence type="ECO:0000313" key="1">
    <source>
        <dbReference type="EMBL" id="OWU72622.1"/>
    </source>
</evidence>
<evidence type="ECO:0008006" key="3">
    <source>
        <dbReference type="Google" id="ProtNLM"/>
    </source>
</evidence>
<name>A0A225NKY9_9RHOB</name>
<accession>A0A225NKY9</accession>
<dbReference type="Gene3D" id="3.90.280.10">
    <property type="entry name" value="PEBP-like"/>
    <property type="match status" value="1"/>
</dbReference>
<gene>
    <name evidence="1" type="ORF">ATO3_16270</name>
</gene>
<proteinExistence type="predicted"/>
<reference evidence="1 2" key="1">
    <citation type="submission" date="2013-04" db="EMBL/GenBank/DDBJ databases">
        <title>Oceanicola sp. 22II1-22F33 Genome Sequencing.</title>
        <authorList>
            <person name="Lai Q."/>
            <person name="Li G."/>
            <person name="Shao Z."/>
        </authorList>
    </citation>
    <scope>NUCLEOTIDE SEQUENCE [LARGE SCALE GENOMIC DNA]</scope>
    <source>
        <strain evidence="1 2">22II1-22F33</strain>
    </source>
</reference>
<dbReference type="AlphaFoldDB" id="A0A225NKY9"/>
<evidence type="ECO:0000313" key="2">
    <source>
        <dbReference type="Proteomes" id="UP000215377"/>
    </source>
</evidence>